<proteinExistence type="predicted"/>
<evidence type="ECO:0000256" key="1">
    <source>
        <dbReference type="SAM" id="MobiDB-lite"/>
    </source>
</evidence>
<feature type="compositionally biased region" description="Basic and acidic residues" evidence="1">
    <location>
        <begin position="1"/>
        <end position="15"/>
    </location>
</feature>
<sequence>MFGRKRDNKNNRNAEELNNSYGSDIRSLRPNKKYTNDDIISGDEYDKKTKRIAERSLKNVNKFHEDFRNSRDNMEDELSTFMNSTNTKNIQTASNEGRSNSNLLTSINVLKKKNPVIKINDIPPTDMPIESEVYETSRTKDITNEQILVTVNDIKEKVEEITKKLEDLDTIYRKVSNLGEIQFETLFNAIADTSKNIKENSSTSNVRLIRRRNDNKCCYHLKDDSRTAFADASNDHLLETIYEMREREYGKEGLKEIKNPQLKEFLRNSKIESNAFGHLKDTGKFCKYVVDQMVPQEALLKYFLPSTRSKREKKYLFNDIIVKTIIIALQYLGSSIIEKEDQFLSYGIHLVNIRSTDKKNKNANVTFYTHEEIDTFFKMEHIRP</sequence>
<reference evidence="3" key="2">
    <citation type="submission" date="2015-08" db="UniProtKB">
        <authorList>
            <consortium name="WormBaseParasite"/>
        </authorList>
    </citation>
    <scope>IDENTIFICATION</scope>
</reference>
<name>A0A0K0FB72_STRVS</name>
<dbReference type="AlphaFoldDB" id="A0A0K0FB72"/>
<protein>
    <submittedName>
        <fullName evidence="3">DUF4806 domain-containing protein</fullName>
    </submittedName>
</protein>
<organism evidence="2 3">
    <name type="scientific">Strongyloides venezuelensis</name>
    <name type="common">Threadworm</name>
    <dbReference type="NCBI Taxonomy" id="75913"/>
    <lineage>
        <taxon>Eukaryota</taxon>
        <taxon>Metazoa</taxon>
        <taxon>Ecdysozoa</taxon>
        <taxon>Nematoda</taxon>
        <taxon>Chromadorea</taxon>
        <taxon>Rhabditida</taxon>
        <taxon>Tylenchina</taxon>
        <taxon>Panagrolaimomorpha</taxon>
        <taxon>Strongyloidoidea</taxon>
        <taxon>Strongyloididae</taxon>
        <taxon>Strongyloides</taxon>
    </lineage>
</organism>
<keyword evidence="2" id="KW-1185">Reference proteome</keyword>
<dbReference type="WBParaSite" id="SVE_0607900.1">
    <property type="protein sequence ID" value="SVE_0607900.1"/>
    <property type="gene ID" value="SVE_0607900"/>
</dbReference>
<evidence type="ECO:0000313" key="2">
    <source>
        <dbReference type="Proteomes" id="UP000035680"/>
    </source>
</evidence>
<reference evidence="2" key="1">
    <citation type="submission" date="2014-07" db="EMBL/GenBank/DDBJ databases">
        <authorList>
            <person name="Martin A.A"/>
            <person name="De Silva N."/>
        </authorList>
    </citation>
    <scope>NUCLEOTIDE SEQUENCE</scope>
</reference>
<evidence type="ECO:0000313" key="3">
    <source>
        <dbReference type="WBParaSite" id="SVE_0607900.1"/>
    </source>
</evidence>
<dbReference type="Proteomes" id="UP000035680">
    <property type="component" value="Unassembled WGS sequence"/>
</dbReference>
<accession>A0A0K0FB72</accession>
<feature type="region of interest" description="Disordered" evidence="1">
    <location>
        <begin position="1"/>
        <end position="29"/>
    </location>
</feature>